<dbReference type="AlphaFoldDB" id="A0A1W1BUG0"/>
<evidence type="ECO:0008006" key="3">
    <source>
        <dbReference type="Google" id="ProtNLM"/>
    </source>
</evidence>
<name>A0A1W1BUG0_9ZZZZ</name>
<keyword evidence="1" id="KW-0472">Membrane</keyword>
<feature type="transmembrane region" description="Helical" evidence="1">
    <location>
        <begin position="6"/>
        <end position="31"/>
    </location>
</feature>
<organism evidence="2">
    <name type="scientific">hydrothermal vent metagenome</name>
    <dbReference type="NCBI Taxonomy" id="652676"/>
    <lineage>
        <taxon>unclassified sequences</taxon>
        <taxon>metagenomes</taxon>
        <taxon>ecological metagenomes</taxon>
    </lineage>
</organism>
<proteinExistence type="predicted"/>
<reference evidence="2" key="1">
    <citation type="submission" date="2016-10" db="EMBL/GenBank/DDBJ databases">
        <authorList>
            <person name="de Groot N.N."/>
        </authorList>
    </citation>
    <scope>NUCLEOTIDE SEQUENCE</scope>
</reference>
<keyword evidence="1" id="KW-1133">Transmembrane helix</keyword>
<keyword evidence="1" id="KW-0812">Transmembrane</keyword>
<dbReference type="EMBL" id="FPHK01000027">
    <property type="protein sequence ID" value="SFV57248.1"/>
    <property type="molecule type" value="Genomic_DNA"/>
</dbReference>
<evidence type="ECO:0000256" key="1">
    <source>
        <dbReference type="SAM" id="Phobius"/>
    </source>
</evidence>
<evidence type="ECO:0000313" key="2">
    <source>
        <dbReference type="EMBL" id="SFV57248.1"/>
    </source>
</evidence>
<sequence length="673" mass="75136">MKYFYWIIGVVFGLVALIYIALFTAVGNGFLKPFIEAKIKEQTKLDSSLKTFALRINSLDVVLELNKGNRISVDGKYSLFTQDFDLKYKVDLQKLSSLQTLTKTKLNDSFFTEGTVKGNMQEIKIDGLSDVAKSNTSYNISLENFHPNSIIAKVEDLDLSSLLHMLNQPQYARAAVDLDVNFKNIAPHKLDGNILLQTKKGVLNSAIMKKDFNLTIPKTRFAMNLKADLKGDDIDYKYYLNSNLAKLSSRGKVKPEPLTLALRYGVNVKELAVLKPLTHADIRGPLRLSGDVKGTKEKLVVNGKSDIAVSKTTFRALLHNFAPKTLQVNIKGLHVQKLLYMIKQPHYTDALVDVKANITDADMKNLKGNVTTVVKRGRLDAKLLTKMLEFKYPMPVVSYGMTAYTIINKNLIDTKMNFASNLVNLNVKRARFNVDDGSVQSDYKVKVLNLDRLYFATERHLKGSITANGDVKKAKDLDFTMHSDVAGGKVDAKLHNNDFHADINQLRTLDLLDMLIYPKIFAADIDAKLDYNLVAAKGNVKGFLSNGKFTRNQVLDLTKKYAHIDLYKQLFKGDVSAKINKEHILASLDLKSNTSSIKTTNTKLNSKTKRIDSVIDISANGNPLVVKLQGKVDAPKVSVDASKIVKKEAEKAIKKELKKRLGKDVGNLLKGLF</sequence>
<accession>A0A1W1BUG0</accession>
<gene>
    <name evidence="2" type="ORF">MNB_SM-6-716</name>
</gene>
<protein>
    <recommendedName>
        <fullName evidence="3">Periplasmic protein</fullName>
    </recommendedName>
</protein>